<organism evidence="8 9">
    <name type="scientific">Brassica oleracea var. oleracea</name>
    <dbReference type="NCBI Taxonomy" id="109376"/>
    <lineage>
        <taxon>Eukaryota</taxon>
        <taxon>Viridiplantae</taxon>
        <taxon>Streptophyta</taxon>
        <taxon>Embryophyta</taxon>
        <taxon>Tracheophyta</taxon>
        <taxon>Spermatophyta</taxon>
        <taxon>Magnoliopsida</taxon>
        <taxon>eudicotyledons</taxon>
        <taxon>Gunneridae</taxon>
        <taxon>Pentapetalae</taxon>
        <taxon>rosids</taxon>
        <taxon>malvids</taxon>
        <taxon>Brassicales</taxon>
        <taxon>Brassicaceae</taxon>
        <taxon>Brassiceae</taxon>
        <taxon>Brassica</taxon>
    </lineage>
</organism>
<dbReference type="PROSITE" id="PS50888">
    <property type="entry name" value="BHLH"/>
    <property type="match status" value="1"/>
</dbReference>
<dbReference type="eggNOG" id="ENOG502S24B">
    <property type="taxonomic scope" value="Eukaryota"/>
</dbReference>
<dbReference type="AlphaFoldDB" id="A0A0D3BJP5"/>
<evidence type="ECO:0000256" key="1">
    <source>
        <dbReference type="ARBA" id="ARBA00004123"/>
    </source>
</evidence>
<dbReference type="InterPro" id="IPR036638">
    <property type="entry name" value="HLH_DNA-bd_sf"/>
</dbReference>
<dbReference type="SMART" id="SM00353">
    <property type="entry name" value="HLH"/>
    <property type="match status" value="1"/>
</dbReference>
<feature type="compositionally biased region" description="Basic and acidic residues" evidence="6">
    <location>
        <begin position="267"/>
        <end position="282"/>
    </location>
</feature>
<dbReference type="GO" id="GO:0005634">
    <property type="term" value="C:nucleus"/>
    <property type="evidence" value="ECO:0007669"/>
    <property type="project" value="UniProtKB-SubCell"/>
</dbReference>
<dbReference type="PANTHER" id="PTHR45844">
    <property type="entry name" value="TRANSCRIPTION FACTOR BHLH30"/>
    <property type="match status" value="1"/>
</dbReference>
<feature type="compositionally biased region" description="Low complexity" evidence="6">
    <location>
        <begin position="249"/>
        <end position="258"/>
    </location>
</feature>
<feature type="region of interest" description="Disordered" evidence="6">
    <location>
        <begin position="207"/>
        <end position="226"/>
    </location>
</feature>
<dbReference type="InterPro" id="IPR045847">
    <property type="entry name" value="AIG1-like"/>
</dbReference>
<keyword evidence="3" id="KW-0238">DNA-binding</keyword>
<comment type="subcellular location">
    <subcellularLocation>
        <location evidence="1">Nucleus</location>
    </subcellularLocation>
</comment>
<evidence type="ECO:0000256" key="5">
    <source>
        <dbReference type="ARBA" id="ARBA00023242"/>
    </source>
</evidence>
<evidence type="ECO:0000256" key="4">
    <source>
        <dbReference type="ARBA" id="ARBA00023163"/>
    </source>
</evidence>
<dbReference type="Gramene" id="Bo3g152990.1">
    <property type="protein sequence ID" value="Bo3g152990.1"/>
    <property type="gene ID" value="Bo3g152990"/>
</dbReference>
<dbReference type="STRING" id="109376.A0A0D3BJP5"/>
<dbReference type="Pfam" id="PF00010">
    <property type="entry name" value="HLH"/>
    <property type="match status" value="1"/>
</dbReference>
<feature type="region of interest" description="Disordered" evidence="6">
    <location>
        <begin position="249"/>
        <end position="282"/>
    </location>
</feature>
<dbReference type="HOGENOM" id="CLU_624624_0_0_1"/>
<keyword evidence="9" id="KW-1185">Reference proteome</keyword>
<dbReference type="InterPro" id="IPR011598">
    <property type="entry name" value="bHLH_dom"/>
</dbReference>
<name>A0A0D3BJP5_BRAOL</name>
<feature type="region of interest" description="Disordered" evidence="6">
    <location>
        <begin position="418"/>
        <end position="439"/>
    </location>
</feature>
<keyword evidence="5" id="KW-0539">Nucleus</keyword>
<feature type="domain" description="BHLH" evidence="7">
    <location>
        <begin position="274"/>
        <end position="322"/>
    </location>
</feature>
<dbReference type="PANTHER" id="PTHR45844:SF17">
    <property type="entry name" value="TRANSCRIPTION FACTOR BHLH131"/>
    <property type="match status" value="1"/>
</dbReference>
<protein>
    <recommendedName>
        <fullName evidence="7">BHLH domain-containing protein</fullName>
    </recommendedName>
</protein>
<feature type="compositionally biased region" description="Polar residues" evidence="6">
    <location>
        <begin position="427"/>
        <end position="439"/>
    </location>
</feature>
<dbReference type="SUPFAM" id="SSF47459">
    <property type="entry name" value="HLH, helix-loop-helix DNA-binding domain"/>
    <property type="match status" value="1"/>
</dbReference>
<dbReference type="GO" id="GO:0003677">
    <property type="term" value="F:DNA binding"/>
    <property type="evidence" value="ECO:0007669"/>
    <property type="project" value="UniProtKB-KW"/>
</dbReference>
<proteinExistence type="predicted"/>
<reference evidence="8 9" key="1">
    <citation type="journal article" date="2014" name="Genome Biol.">
        <title>Transcriptome and methylome profiling reveals relics of genome dominance in the mesopolyploid Brassica oleracea.</title>
        <authorList>
            <person name="Parkin I.A."/>
            <person name="Koh C."/>
            <person name="Tang H."/>
            <person name="Robinson S.J."/>
            <person name="Kagale S."/>
            <person name="Clarke W.E."/>
            <person name="Town C.D."/>
            <person name="Nixon J."/>
            <person name="Krishnakumar V."/>
            <person name="Bidwell S.L."/>
            <person name="Denoeud F."/>
            <person name="Belcram H."/>
            <person name="Links M.G."/>
            <person name="Just J."/>
            <person name="Clarke C."/>
            <person name="Bender T."/>
            <person name="Huebert T."/>
            <person name="Mason A.S."/>
            <person name="Pires J.C."/>
            <person name="Barker G."/>
            <person name="Moore J."/>
            <person name="Walley P.G."/>
            <person name="Manoli S."/>
            <person name="Batley J."/>
            <person name="Edwards D."/>
            <person name="Nelson M.N."/>
            <person name="Wang X."/>
            <person name="Paterson A.H."/>
            <person name="King G."/>
            <person name="Bancroft I."/>
            <person name="Chalhoub B."/>
            <person name="Sharpe A.G."/>
        </authorList>
    </citation>
    <scope>NUCLEOTIDE SEQUENCE</scope>
    <source>
        <strain evidence="8 9">cv. TO1000</strain>
    </source>
</reference>
<dbReference type="GO" id="GO:0046983">
    <property type="term" value="F:protein dimerization activity"/>
    <property type="evidence" value="ECO:0007669"/>
    <property type="project" value="InterPro"/>
</dbReference>
<evidence type="ECO:0000256" key="6">
    <source>
        <dbReference type="SAM" id="MobiDB-lite"/>
    </source>
</evidence>
<sequence length="439" mass="49148">MASHMSTVGEVTVGSQCHKLLGMRDFTSARHLVKMNKQLGKDWQKLDQVEAICDVIIAAENRLRNGFMDYYGMLRATRFGPVVLDDFRRLMKLLDWRCNGLPSSQEAAQYAYQAWSMLSKPVMKARYDLDISSPMVGMVQLGFPEGSSFVPKEQNPNQDIGRGNDNKVVVISDDDDDDDGDQDMITMARTAKVFKINGKRVKFIPLKKKKRKDSSTSNLEQGMRPLSQRYNATTYSTTMGRNFFTSGTSSSNLFSSRGYSANAKPKSKTESKEVAAKKHSDAERRRRLRINYQFEALRTILPNLIKDKASVLGETVRYFKELKKLVNEIPTTPSLEDSLRLGQCKNRDFARVVFSCSDREGLMSEVAESMKAADAKAVRAEMMTVGGRTKCVLFVQGVNGNEGLVKLKKALKPVVNRKPEATNNNNGVSVSTSAIREGR</sequence>
<evidence type="ECO:0000313" key="9">
    <source>
        <dbReference type="Proteomes" id="UP000032141"/>
    </source>
</evidence>
<dbReference type="GO" id="GO:0003700">
    <property type="term" value="F:DNA-binding transcription factor activity"/>
    <property type="evidence" value="ECO:0007669"/>
    <property type="project" value="InterPro"/>
</dbReference>
<reference evidence="8" key="2">
    <citation type="submission" date="2015-03" db="UniProtKB">
        <authorList>
            <consortium name="EnsemblPlants"/>
        </authorList>
    </citation>
    <scope>IDENTIFICATION</scope>
</reference>
<evidence type="ECO:0000256" key="3">
    <source>
        <dbReference type="ARBA" id="ARBA00023125"/>
    </source>
</evidence>
<accession>A0A0D3BJP5</accession>
<keyword evidence="2" id="KW-0805">Transcription regulation</keyword>
<evidence type="ECO:0000256" key="2">
    <source>
        <dbReference type="ARBA" id="ARBA00023015"/>
    </source>
</evidence>
<dbReference type="Gene3D" id="4.10.280.10">
    <property type="entry name" value="Helix-loop-helix DNA-binding domain"/>
    <property type="match status" value="1"/>
</dbReference>
<dbReference type="Proteomes" id="UP000032141">
    <property type="component" value="Chromosome C3"/>
</dbReference>
<evidence type="ECO:0000259" key="7">
    <source>
        <dbReference type="PROSITE" id="PS50888"/>
    </source>
</evidence>
<evidence type="ECO:0000313" key="8">
    <source>
        <dbReference type="EnsemblPlants" id="Bo3g152990.1"/>
    </source>
</evidence>
<keyword evidence="4" id="KW-0804">Transcription</keyword>
<dbReference type="EnsemblPlants" id="Bo3g152990.1">
    <property type="protein sequence ID" value="Bo3g152990.1"/>
    <property type="gene ID" value="Bo3g152990"/>
</dbReference>